<name>A0ABD2CFI5_VESMC</name>
<keyword evidence="2" id="KW-1185">Reference proteome</keyword>
<gene>
    <name evidence="1" type="ORF">V1477_007704</name>
</gene>
<protein>
    <submittedName>
        <fullName evidence="1">Uncharacterized protein</fullName>
    </submittedName>
</protein>
<evidence type="ECO:0000313" key="2">
    <source>
        <dbReference type="Proteomes" id="UP001607303"/>
    </source>
</evidence>
<sequence length="64" mass="7412">MESYHGVISKIALFKQEQSTKIEFGSSQLKEGELPKITFKDPYPRIIVIKHIWKKANNPDSIPR</sequence>
<comment type="caution">
    <text evidence="1">The sequence shown here is derived from an EMBL/GenBank/DDBJ whole genome shotgun (WGS) entry which is preliminary data.</text>
</comment>
<evidence type="ECO:0000313" key="1">
    <source>
        <dbReference type="EMBL" id="KAL2743828.1"/>
    </source>
</evidence>
<proteinExistence type="predicted"/>
<organism evidence="1 2">
    <name type="scientific">Vespula maculifrons</name>
    <name type="common">Eastern yellow jacket</name>
    <name type="synonym">Wasp</name>
    <dbReference type="NCBI Taxonomy" id="7453"/>
    <lineage>
        <taxon>Eukaryota</taxon>
        <taxon>Metazoa</taxon>
        <taxon>Ecdysozoa</taxon>
        <taxon>Arthropoda</taxon>
        <taxon>Hexapoda</taxon>
        <taxon>Insecta</taxon>
        <taxon>Pterygota</taxon>
        <taxon>Neoptera</taxon>
        <taxon>Endopterygota</taxon>
        <taxon>Hymenoptera</taxon>
        <taxon>Apocrita</taxon>
        <taxon>Aculeata</taxon>
        <taxon>Vespoidea</taxon>
        <taxon>Vespidae</taxon>
        <taxon>Vespinae</taxon>
        <taxon>Vespula</taxon>
    </lineage>
</organism>
<accession>A0ABD2CFI5</accession>
<reference evidence="1 2" key="1">
    <citation type="journal article" date="2024" name="Ann. Entomol. Soc. Am.">
        <title>Genomic analyses of the southern and eastern yellowjacket wasps (Hymenoptera: Vespidae) reveal evolutionary signatures of social life.</title>
        <authorList>
            <person name="Catto M.A."/>
            <person name="Caine P.B."/>
            <person name="Orr S.E."/>
            <person name="Hunt B.G."/>
            <person name="Goodisman M.A.D."/>
        </authorList>
    </citation>
    <scope>NUCLEOTIDE SEQUENCE [LARGE SCALE GENOMIC DNA]</scope>
    <source>
        <strain evidence="1">232</strain>
        <tissue evidence="1">Head and thorax</tissue>
    </source>
</reference>
<dbReference type="Proteomes" id="UP001607303">
    <property type="component" value="Unassembled WGS sequence"/>
</dbReference>
<dbReference type="EMBL" id="JAYRBN010000053">
    <property type="protein sequence ID" value="KAL2743828.1"/>
    <property type="molecule type" value="Genomic_DNA"/>
</dbReference>
<dbReference type="AlphaFoldDB" id="A0ABD2CFI5"/>